<organism evidence="1 2">
    <name type="scientific">Enterococcus thailandicus</name>
    <dbReference type="NCBI Taxonomy" id="417368"/>
    <lineage>
        <taxon>Bacteria</taxon>
        <taxon>Bacillati</taxon>
        <taxon>Bacillota</taxon>
        <taxon>Bacilli</taxon>
        <taxon>Lactobacillales</taxon>
        <taxon>Enterococcaceae</taxon>
        <taxon>Enterococcus</taxon>
    </lineage>
</organism>
<gene>
    <name evidence="1" type="ORF">A6E74_04660</name>
</gene>
<keyword evidence="2" id="KW-1185">Reference proteome</keyword>
<evidence type="ECO:0000313" key="2">
    <source>
        <dbReference type="Proteomes" id="UP000078516"/>
    </source>
</evidence>
<dbReference type="AlphaFoldDB" id="A0A179ERY3"/>
<reference evidence="1 2" key="1">
    <citation type="submission" date="2016-04" db="EMBL/GenBank/DDBJ databases">
        <title>Draft genome of an Enterococcus thailandicus strain isolated from bovine feces.</title>
        <authorList>
            <person name="Beukers A.G."/>
            <person name="Zaheer R."/>
            <person name="Goji N."/>
            <person name="Cook S.R."/>
            <person name="Amoako K."/>
            <person name="Chaves A.V."/>
            <person name="Ward M.P."/>
            <person name="Mcallister T.A."/>
        </authorList>
    </citation>
    <scope>NUCLEOTIDE SEQUENCE [LARGE SCALE GENOMIC DNA]</scope>
    <source>
        <strain evidence="1 2">F0711D 46</strain>
    </source>
</reference>
<sequence>MTISFTGTIKPDQTIIELAESQGTLTISTKKVEPMDNSFELYFQNRHCVGIDSVPKDFDTLILVTLPWEIEANYLRHSFLVLAEENNLTISKPEEIAKQIPTNVLPKIEETREQFLRILTTIGYFFLPAETKKKKPAKARHRWTKEVSEIPFTVHFRGSKATLYWKSRNEMLVKKGAIMMEEAPLNKDGSVSYAAKYGDKLRADHQEKISGNKTTADIILKSVNEVSLFLYFGGTNSWLEILDENGKSLDEWTRVD</sequence>
<dbReference type="RefSeq" id="WP_067482672.1">
    <property type="nucleotide sequence ID" value="NZ_JBKIZR010000011.1"/>
</dbReference>
<proteinExistence type="predicted"/>
<evidence type="ECO:0000313" key="1">
    <source>
        <dbReference type="EMBL" id="OAQ56016.1"/>
    </source>
</evidence>
<protein>
    <submittedName>
        <fullName evidence="1">Uncharacterized protein</fullName>
    </submittedName>
</protein>
<accession>A0A179ERY3</accession>
<dbReference type="Proteomes" id="UP000078516">
    <property type="component" value="Unassembled WGS sequence"/>
</dbReference>
<comment type="caution">
    <text evidence="1">The sequence shown here is derived from an EMBL/GenBank/DDBJ whole genome shotgun (WGS) entry which is preliminary data.</text>
</comment>
<dbReference type="EMBL" id="LWMN01000011">
    <property type="protein sequence ID" value="OAQ56016.1"/>
    <property type="molecule type" value="Genomic_DNA"/>
</dbReference>
<name>A0A179ERY3_ENTTH</name>